<proteinExistence type="inferred from homology"/>
<gene>
    <name evidence="7" type="ORF">N7468_010153</name>
</gene>
<dbReference type="EMBL" id="JAPQKS010000008">
    <property type="protein sequence ID" value="KAJ5217145.1"/>
    <property type="molecule type" value="Genomic_DNA"/>
</dbReference>
<accession>A0A9W9TD25</accession>
<keyword evidence="4" id="KW-0378">Hydrolase</keyword>
<dbReference type="PROSITE" id="PS51767">
    <property type="entry name" value="PEPTIDASE_A1"/>
    <property type="match status" value="1"/>
</dbReference>
<feature type="domain" description="Peptidase A1" evidence="6">
    <location>
        <begin position="106"/>
        <end position="434"/>
    </location>
</feature>
<protein>
    <recommendedName>
        <fullName evidence="6">Peptidase A1 domain-containing protein</fullName>
    </recommendedName>
</protein>
<keyword evidence="8" id="KW-1185">Reference proteome</keyword>
<keyword evidence="2" id="KW-0645">Protease</keyword>
<comment type="caution">
    <text evidence="7">The sequence shown here is derived from an EMBL/GenBank/DDBJ whole genome shotgun (WGS) entry which is preliminary data.</text>
</comment>
<keyword evidence="3" id="KW-0064">Aspartyl protease</keyword>
<dbReference type="InterPro" id="IPR034163">
    <property type="entry name" value="Aspergillopepsin-like_cat_dom"/>
</dbReference>
<evidence type="ECO:0000256" key="1">
    <source>
        <dbReference type="ARBA" id="ARBA00007447"/>
    </source>
</evidence>
<dbReference type="PANTHER" id="PTHR47966">
    <property type="entry name" value="BETA-SITE APP-CLEAVING ENZYME, ISOFORM A-RELATED"/>
    <property type="match status" value="1"/>
</dbReference>
<dbReference type="SUPFAM" id="SSF50630">
    <property type="entry name" value="Acid proteases"/>
    <property type="match status" value="1"/>
</dbReference>
<dbReference type="InterPro" id="IPR033121">
    <property type="entry name" value="PEPTIDASE_A1"/>
</dbReference>
<dbReference type="InterPro" id="IPR021109">
    <property type="entry name" value="Peptidase_aspartic_dom_sf"/>
</dbReference>
<dbReference type="Proteomes" id="UP001150941">
    <property type="component" value="Unassembled WGS sequence"/>
</dbReference>
<evidence type="ECO:0000256" key="4">
    <source>
        <dbReference type="ARBA" id="ARBA00022801"/>
    </source>
</evidence>
<dbReference type="RefSeq" id="XP_058326016.1">
    <property type="nucleotide sequence ID" value="XM_058479448.1"/>
</dbReference>
<dbReference type="PANTHER" id="PTHR47966:SF1">
    <property type="entry name" value="ASPARTYL PROTEINASE"/>
    <property type="match status" value="1"/>
</dbReference>
<evidence type="ECO:0000256" key="2">
    <source>
        <dbReference type="ARBA" id="ARBA00022670"/>
    </source>
</evidence>
<dbReference type="PRINTS" id="PR00792">
    <property type="entry name" value="PEPSIN"/>
</dbReference>
<organism evidence="7 8">
    <name type="scientific">Penicillium chermesinum</name>
    <dbReference type="NCBI Taxonomy" id="63820"/>
    <lineage>
        <taxon>Eukaryota</taxon>
        <taxon>Fungi</taxon>
        <taxon>Dikarya</taxon>
        <taxon>Ascomycota</taxon>
        <taxon>Pezizomycotina</taxon>
        <taxon>Eurotiomycetes</taxon>
        <taxon>Eurotiomycetidae</taxon>
        <taxon>Eurotiales</taxon>
        <taxon>Aspergillaceae</taxon>
        <taxon>Penicillium</taxon>
    </lineage>
</organism>
<dbReference type="OrthoDB" id="2747330at2759"/>
<reference evidence="7" key="1">
    <citation type="submission" date="2022-11" db="EMBL/GenBank/DDBJ databases">
        <authorList>
            <person name="Petersen C."/>
        </authorList>
    </citation>
    <scope>NUCLEOTIDE SEQUENCE</scope>
    <source>
        <strain evidence="7">IBT 19713</strain>
    </source>
</reference>
<dbReference type="CDD" id="cd06097">
    <property type="entry name" value="Aspergillopepsin_like"/>
    <property type="match status" value="1"/>
</dbReference>
<dbReference type="FunFam" id="2.40.70.10:FF:000092">
    <property type="entry name" value="Aspartic endopeptidase (AP1)"/>
    <property type="match status" value="1"/>
</dbReference>
<dbReference type="AlphaFoldDB" id="A0A9W9TD25"/>
<evidence type="ECO:0000256" key="3">
    <source>
        <dbReference type="ARBA" id="ARBA00022750"/>
    </source>
</evidence>
<dbReference type="GO" id="GO:0006508">
    <property type="term" value="P:proteolysis"/>
    <property type="evidence" value="ECO:0007669"/>
    <property type="project" value="UniProtKB-KW"/>
</dbReference>
<evidence type="ECO:0000313" key="8">
    <source>
        <dbReference type="Proteomes" id="UP001150941"/>
    </source>
</evidence>
<dbReference type="GeneID" id="83206752"/>
<dbReference type="GO" id="GO:0004190">
    <property type="term" value="F:aspartic-type endopeptidase activity"/>
    <property type="evidence" value="ECO:0007669"/>
    <property type="project" value="UniProtKB-KW"/>
</dbReference>
<dbReference type="Pfam" id="PF00026">
    <property type="entry name" value="Asp"/>
    <property type="match status" value="1"/>
</dbReference>
<feature type="active site" evidence="5">
    <location>
        <position position="325"/>
    </location>
</feature>
<sequence length="448" mass="48707">MGVIKFLKSKLCRKTATMPASKIKLIANPDYRKSGTKSYLHTMRKYRFTPTLGGPYFLGTTLHQTGRQYTDKPVGGKARLRQVMQKSSDGHVGEVDADDVQNDAMYLAQVGIGSPAQNLQLDFDTGSADLWVWSTQLPFETLALHKHHTVFDPEKSSSFKTKEGSRWKISYGDGSSASGSVGTDVVDIGGVIVKNQAVELAQHLSTQFAVGKGDGLLGLAFSNINTVTPQAVNTPVQNMITQADIPKSAALFTAKLGSWRDANEPDKGESFYTFGYIDQDTVKESGQEIAYTPVDNSQGFWLFDSGSATVNGKSIARSGNKAIADTGTTLALVDDETCKAIYDAIEGSSYDEENQGYIFPSNTPAHKLPVVTFAVGDKQFTVQKEDLGFAEAREGYVYGGIQSRGSMQMDILGDTFLKAIYAIFDVGNLRFGAVQRKELHQNLSPPPQ</sequence>
<evidence type="ECO:0000259" key="6">
    <source>
        <dbReference type="PROSITE" id="PS51767"/>
    </source>
</evidence>
<evidence type="ECO:0000256" key="5">
    <source>
        <dbReference type="PIRSR" id="PIRSR601461-1"/>
    </source>
</evidence>
<comment type="similarity">
    <text evidence="1">Belongs to the peptidase A1 family.</text>
</comment>
<name>A0A9W9TD25_9EURO</name>
<feature type="active site" evidence="5">
    <location>
        <position position="124"/>
    </location>
</feature>
<reference evidence="7" key="2">
    <citation type="journal article" date="2023" name="IMA Fungus">
        <title>Comparative genomic study of the Penicillium genus elucidates a diverse pangenome and 15 lateral gene transfer events.</title>
        <authorList>
            <person name="Petersen C."/>
            <person name="Sorensen T."/>
            <person name="Nielsen M.R."/>
            <person name="Sondergaard T.E."/>
            <person name="Sorensen J.L."/>
            <person name="Fitzpatrick D.A."/>
            <person name="Frisvad J.C."/>
            <person name="Nielsen K.L."/>
        </authorList>
    </citation>
    <scope>NUCLEOTIDE SEQUENCE</scope>
    <source>
        <strain evidence="7">IBT 19713</strain>
    </source>
</reference>
<dbReference type="InterPro" id="IPR001461">
    <property type="entry name" value="Aspartic_peptidase_A1"/>
</dbReference>
<dbReference type="Gene3D" id="2.40.70.10">
    <property type="entry name" value="Acid Proteases"/>
    <property type="match status" value="2"/>
</dbReference>
<evidence type="ECO:0000313" key="7">
    <source>
        <dbReference type="EMBL" id="KAJ5217145.1"/>
    </source>
</evidence>